<evidence type="ECO:0000313" key="2">
    <source>
        <dbReference type="Proteomes" id="UP000541181"/>
    </source>
</evidence>
<dbReference type="AlphaFoldDB" id="A0A7K5H462"/>
<reference evidence="1 2" key="1">
    <citation type="submission" date="2019-09" db="EMBL/GenBank/DDBJ databases">
        <title>Bird 10,000 Genomes (B10K) Project - Family phase.</title>
        <authorList>
            <person name="Zhang G."/>
        </authorList>
    </citation>
    <scope>NUCLEOTIDE SEQUENCE [LARGE SCALE GENOMIC DNA]</scope>
    <source>
        <strain evidence="1">B10K-CU-031-22</strain>
    </source>
</reference>
<feature type="non-terminal residue" evidence="1">
    <location>
        <position position="190"/>
    </location>
</feature>
<dbReference type="GO" id="GO:1990498">
    <property type="term" value="C:mitotic spindle microtubule"/>
    <property type="evidence" value="ECO:0007669"/>
    <property type="project" value="TreeGrafter"/>
</dbReference>
<comment type="caution">
    <text evidence="1">The sequence shown here is derived from an EMBL/GenBank/DDBJ whole genome shotgun (WGS) entry which is preliminary data.</text>
</comment>
<evidence type="ECO:0000313" key="1">
    <source>
        <dbReference type="EMBL" id="NWS64150.1"/>
    </source>
</evidence>
<protein>
    <submittedName>
        <fullName evidence="1">HAUS6 protein</fullName>
    </submittedName>
</protein>
<name>A0A7K5H462_9AVES</name>
<dbReference type="Proteomes" id="UP000541181">
    <property type="component" value="Unassembled WGS sequence"/>
</dbReference>
<dbReference type="EMBL" id="VZRC01001314">
    <property type="protein sequence ID" value="NWS64150.1"/>
    <property type="molecule type" value="Genomic_DNA"/>
</dbReference>
<dbReference type="GO" id="GO:0070652">
    <property type="term" value="C:HAUS complex"/>
    <property type="evidence" value="ECO:0007669"/>
    <property type="project" value="InterPro"/>
</dbReference>
<accession>A0A7K5H462</accession>
<proteinExistence type="predicted"/>
<gene>
    <name evidence="1" type="primary">Haus6</name>
    <name evidence="1" type="ORF">CHUBUR_R15437</name>
</gene>
<dbReference type="GO" id="GO:0008017">
    <property type="term" value="F:microtubule binding"/>
    <property type="evidence" value="ECO:0007669"/>
    <property type="project" value="TreeGrafter"/>
</dbReference>
<dbReference type="InterPro" id="IPR026797">
    <property type="entry name" value="HAUS_6"/>
</dbReference>
<keyword evidence="2" id="KW-1185">Reference proteome</keyword>
<sequence>AYRMEQNDQTKKDKTERIQKVRSMWTLIMEILTSLKKEKEFVDSVLEDCVDQCILDGTNVVFSVPSLLAHRVENDTHELCAGNVYEAEKLNLLAVIQLLNEALRTLRDEHHQSELKQQPQFIEDKVTICKKLLQSLEAKSQGIEQQHCVSMSGSVSEKQDDWKAKWKSFLGVCPINLILDQNTVSSVQFF</sequence>
<dbReference type="GO" id="GO:0051225">
    <property type="term" value="P:spindle assembly"/>
    <property type="evidence" value="ECO:0007669"/>
    <property type="project" value="InterPro"/>
</dbReference>
<dbReference type="PANTHER" id="PTHR16151:SF2">
    <property type="entry name" value="HAUS AUGMIN-LIKE COMPLEX SUBUNIT 6"/>
    <property type="match status" value="1"/>
</dbReference>
<organism evidence="1 2">
    <name type="scientific">Chunga burmeisteri</name>
    <name type="common">Black-legged seriema</name>
    <dbReference type="NCBI Taxonomy" id="1352770"/>
    <lineage>
        <taxon>Eukaryota</taxon>
        <taxon>Metazoa</taxon>
        <taxon>Chordata</taxon>
        <taxon>Craniata</taxon>
        <taxon>Vertebrata</taxon>
        <taxon>Euteleostomi</taxon>
        <taxon>Archelosauria</taxon>
        <taxon>Archosauria</taxon>
        <taxon>Dinosauria</taxon>
        <taxon>Saurischia</taxon>
        <taxon>Theropoda</taxon>
        <taxon>Coelurosauria</taxon>
        <taxon>Aves</taxon>
        <taxon>Neognathae</taxon>
        <taxon>Neoaves</taxon>
        <taxon>Telluraves</taxon>
        <taxon>Australaves</taxon>
        <taxon>Cariamiformes</taxon>
        <taxon>Cariamidae</taxon>
        <taxon>Chunga</taxon>
    </lineage>
</organism>
<feature type="non-terminal residue" evidence="1">
    <location>
        <position position="1"/>
    </location>
</feature>
<dbReference type="OrthoDB" id="5575722at2759"/>
<dbReference type="PANTHER" id="PTHR16151">
    <property type="entry name" value="HAUS AUGMIN-LIKE COMPLEX SUBUNIT 6"/>
    <property type="match status" value="1"/>
</dbReference>